<evidence type="ECO:0000313" key="2">
    <source>
        <dbReference type="Proteomes" id="UP000008461"/>
    </source>
</evidence>
<dbReference type="eggNOG" id="COG4886">
    <property type="taxonomic scope" value="Bacteria"/>
</dbReference>
<dbReference type="EMBL" id="CP002691">
    <property type="protein sequence ID" value="AEE51145.1"/>
    <property type="molecule type" value="Genomic_DNA"/>
</dbReference>
<organism evidence="1 2">
    <name type="scientific">Haliscomenobacter hydrossis (strain ATCC 27775 / DSM 1100 / LMG 10767 / O)</name>
    <dbReference type="NCBI Taxonomy" id="760192"/>
    <lineage>
        <taxon>Bacteria</taxon>
        <taxon>Pseudomonadati</taxon>
        <taxon>Bacteroidota</taxon>
        <taxon>Saprospiria</taxon>
        <taxon>Saprospirales</taxon>
        <taxon>Haliscomenobacteraceae</taxon>
        <taxon>Haliscomenobacter</taxon>
    </lineage>
</organism>
<dbReference type="RefSeq" id="WP_013765686.1">
    <property type="nucleotide sequence ID" value="NC_015510.1"/>
</dbReference>
<dbReference type="Proteomes" id="UP000008461">
    <property type="component" value="Chromosome"/>
</dbReference>
<dbReference type="CDD" id="cd14252">
    <property type="entry name" value="Dockerin_like"/>
    <property type="match status" value="1"/>
</dbReference>
<dbReference type="STRING" id="760192.Halhy_3286"/>
<reference key="2">
    <citation type="submission" date="2011-04" db="EMBL/GenBank/DDBJ databases">
        <title>Complete sequence of chromosome of Haliscomenobacter hydrossis DSM 1100.</title>
        <authorList>
            <consortium name="US DOE Joint Genome Institute (JGI-PGF)"/>
            <person name="Lucas S."/>
            <person name="Han J."/>
            <person name="Lapidus A."/>
            <person name="Bruce D."/>
            <person name="Goodwin L."/>
            <person name="Pitluck S."/>
            <person name="Peters L."/>
            <person name="Kyrpides N."/>
            <person name="Mavromatis K."/>
            <person name="Ivanova N."/>
            <person name="Ovchinnikova G."/>
            <person name="Pagani I."/>
            <person name="Daligault H."/>
            <person name="Detter J.C."/>
            <person name="Han C."/>
            <person name="Land M."/>
            <person name="Hauser L."/>
            <person name="Markowitz V."/>
            <person name="Cheng J.-F."/>
            <person name="Hugenholtz P."/>
            <person name="Woyke T."/>
            <person name="Wu D."/>
            <person name="Verbarg S."/>
            <person name="Frueling A."/>
            <person name="Brambilla E."/>
            <person name="Klenk H.-P."/>
            <person name="Eisen J.A."/>
        </authorList>
    </citation>
    <scope>NUCLEOTIDE SEQUENCE</scope>
    <source>
        <strain>DSM 1100</strain>
    </source>
</reference>
<gene>
    <name evidence="1" type="ordered locus">Halhy_3286</name>
</gene>
<sequence>MKTSIIFIFSLLLCGVVFGQLDSSKVISGRLQCLNGWPLAGQIVVLTDTLSGQKIEQNLDSSGVFLFQNVPIGRTYQLSLKNEFPEIDTLRAISVLDLVKISHHILGIRSLDIAAQIAADLNESFGVTTFDLVVLTQFLQGKRSAIGIKKSLILLNGTTAYSHNIIPNFSSSLWGLHFVYVIKGDVDGSGCP</sequence>
<evidence type="ECO:0000313" key="1">
    <source>
        <dbReference type="EMBL" id="AEE51145.1"/>
    </source>
</evidence>
<name>F4KT88_HALH1</name>
<protein>
    <recommendedName>
        <fullName evidence="3">Carboxypeptidase regulatory-like domain-containing protein</fullName>
    </recommendedName>
</protein>
<reference evidence="1 2" key="1">
    <citation type="journal article" date="2011" name="Stand. Genomic Sci.">
        <title>Complete genome sequence of Haliscomenobacter hydrossis type strain (O).</title>
        <authorList>
            <consortium name="US DOE Joint Genome Institute (JGI-PGF)"/>
            <person name="Daligault H."/>
            <person name="Lapidus A."/>
            <person name="Zeytun A."/>
            <person name="Nolan M."/>
            <person name="Lucas S."/>
            <person name="Del Rio T.G."/>
            <person name="Tice H."/>
            <person name="Cheng J.F."/>
            <person name="Tapia R."/>
            <person name="Han C."/>
            <person name="Goodwin L."/>
            <person name="Pitluck S."/>
            <person name="Liolios K."/>
            <person name="Pagani I."/>
            <person name="Ivanova N."/>
            <person name="Huntemann M."/>
            <person name="Mavromatis K."/>
            <person name="Mikhailova N."/>
            <person name="Pati A."/>
            <person name="Chen A."/>
            <person name="Palaniappan K."/>
            <person name="Land M."/>
            <person name="Hauser L."/>
            <person name="Brambilla E.M."/>
            <person name="Rohde M."/>
            <person name="Verbarg S."/>
            <person name="Goker M."/>
            <person name="Bristow J."/>
            <person name="Eisen J.A."/>
            <person name="Markowitz V."/>
            <person name="Hugenholtz P."/>
            <person name="Kyrpides N.C."/>
            <person name="Klenk H.P."/>
            <person name="Woyke T."/>
        </authorList>
    </citation>
    <scope>NUCLEOTIDE SEQUENCE [LARGE SCALE GENOMIC DNA]</scope>
    <source>
        <strain evidence="2">ATCC 27775 / DSM 1100 / LMG 10767 / O</strain>
    </source>
</reference>
<accession>F4KT88</accession>
<dbReference type="HOGENOM" id="CLU_1413403_0_0_10"/>
<evidence type="ECO:0008006" key="3">
    <source>
        <dbReference type="Google" id="ProtNLM"/>
    </source>
</evidence>
<dbReference type="AlphaFoldDB" id="F4KT88"/>
<keyword evidence="2" id="KW-1185">Reference proteome</keyword>
<dbReference type="KEGG" id="hhy:Halhy_3286"/>
<proteinExistence type="predicted"/>